<keyword evidence="2" id="KW-1185">Reference proteome</keyword>
<dbReference type="KEGG" id="palb:EJC50_26445"/>
<dbReference type="Gene3D" id="4.10.280.10">
    <property type="entry name" value="Helix-loop-helix DNA-binding domain"/>
    <property type="match status" value="1"/>
</dbReference>
<protein>
    <submittedName>
        <fullName evidence="1">Aspartyl-phosphate phosphatase Spo0E family protein</fullName>
    </submittedName>
</protein>
<dbReference type="Pfam" id="PF09388">
    <property type="entry name" value="SpoOE-like"/>
    <property type="match status" value="1"/>
</dbReference>
<name>A0A3Q8X8W7_9BACL</name>
<dbReference type="SUPFAM" id="SSF140500">
    <property type="entry name" value="BAS1536-like"/>
    <property type="match status" value="1"/>
</dbReference>
<organism evidence="1 2">
    <name type="scientific">Paenibacillus albus</name>
    <dbReference type="NCBI Taxonomy" id="2495582"/>
    <lineage>
        <taxon>Bacteria</taxon>
        <taxon>Bacillati</taxon>
        <taxon>Bacillota</taxon>
        <taxon>Bacilli</taxon>
        <taxon>Bacillales</taxon>
        <taxon>Paenibacillaceae</taxon>
        <taxon>Paenibacillus</taxon>
    </lineage>
</organism>
<dbReference type="GO" id="GO:0043937">
    <property type="term" value="P:regulation of sporulation"/>
    <property type="evidence" value="ECO:0007669"/>
    <property type="project" value="InterPro"/>
</dbReference>
<accession>A0A3Q8X8W7</accession>
<dbReference type="InterPro" id="IPR037208">
    <property type="entry name" value="Spo0E-like_sf"/>
</dbReference>
<dbReference type="InterPro" id="IPR036638">
    <property type="entry name" value="HLH_DNA-bd_sf"/>
</dbReference>
<evidence type="ECO:0000313" key="1">
    <source>
        <dbReference type="EMBL" id="AZN42836.1"/>
    </source>
</evidence>
<reference evidence="2" key="1">
    <citation type="submission" date="2018-12" db="EMBL/GenBank/DDBJ databases">
        <title>Genome sequence of Peanibacillus sp.</title>
        <authorList>
            <person name="Subramani G."/>
            <person name="Srinivasan S."/>
            <person name="Kim M.K."/>
        </authorList>
    </citation>
    <scope>NUCLEOTIDE SEQUENCE [LARGE SCALE GENOMIC DNA]</scope>
    <source>
        <strain evidence="2">18JY67-1</strain>
    </source>
</reference>
<sequence>MTGGMAVACAKTGRKLMSSSIRLLEDEIYALRVKMEQSYIEEATFSSEKVIGLSRLLDMKINEYMQFRRSYAAQQS</sequence>
<dbReference type="AlphaFoldDB" id="A0A3Q8X8W7"/>
<dbReference type="OrthoDB" id="2666800at2"/>
<dbReference type="InterPro" id="IPR018540">
    <property type="entry name" value="Spo0E-like"/>
</dbReference>
<dbReference type="EMBL" id="CP034437">
    <property type="protein sequence ID" value="AZN42836.1"/>
    <property type="molecule type" value="Genomic_DNA"/>
</dbReference>
<dbReference type="GO" id="GO:0046983">
    <property type="term" value="F:protein dimerization activity"/>
    <property type="evidence" value="ECO:0007669"/>
    <property type="project" value="InterPro"/>
</dbReference>
<evidence type="ECO:0000313" key="2">
    <source>
        <dbReference type="Proteomes" id="UP000272528"/>
    </source>
</evidence>
<proteinExistence type="predicted"/>
<dbReference type="Proteomes" id="UP000272528">
    <property type="component" value="Chromosome"/>
</dbReference>
<gene>
    <name evidence="1" type="ORF">EJC50_26445</name>
</gene>